<evidence type="ECO:0000313" key="3">
    <source>
        <dbReference type="Proteomes" id="UP000239001"/>
    </source>
</evidence>
<feature type="transmembrane region" description="Helical" evidence="1">
    <location>
        <begin position="86"/>
        <end position="106"/>
    </location>
</feature>
<gene>
    <name evidence="2" type="ORF">C7H19_23745</name>
</gene>
<keyword evidence="1" id="KW-0812">Transmembrane</keyword>
<organism evidence="2 3">
    <name type="scientific">Aphanothece hegewaldii CCALA 016</name>
    <dbReference type="NCBI Taxonomy" id="2107694"/>
    <lineage>
        <taxon>Bacteria</taxon>
        <taxon>Bacillati</taxon>
        <taxon>Cyanobacteriota</taxon>
        <taxon>Cyanophyceae</taxon>
        <taxon>Oscillatoriophycideae</taxon>
        <taxon>Chroococcales</taxon>
        <taxon>Aphanothecaceae</taxon>
        <taxon>Aphanothece</taxon>
    </lineage>
</organism>
<comment type="caution">
    <text evidence="2">The sequence shown here is derived from an EMBL/GenBank/DDBJ whole genome shotgun (WGS) entry which is preliminary data.</text>
</comment>
<dbReference type="Proteomes" id="UP000239001">
    <property type="component" value="Unassembled WGS sequence"/>
</dbReference>
<keyword evidence="3" id="KW-1185">Reference proteome</keyword>
<keyword evidence="1" id="KW-1133">Transmembrane helix</keyword>
<feature type="transmembrane region" description="Helical" evidence="1">
    <location>
        <begin position="53"/>
        <end position="71"/>
    </location>
</feature>
<dbReference type="RefSeq" id="WP_106459388.1">
    <property type="nucleotide sequence ID" value="NZ_PXOH01000054.1"/>
</dbReference>
<reference evidence="2 3" key="1">
    <citation type="submission" date="2018-03" db="EMBL/GenBank/DDBJ databases">
        <title>The ancient ancestry and fast evolution of plastids.</title>
        <authorList>
            <person name="Moore K.R."/>
            <person name="Magnabosco C."/>
            <person name="Momper L."/>
            <person name="Gold D.A."/>
            <person name="Bosak T."/>
            <person name="Fournier G.P."/>
        </authorList>
    </citation>
    <scope>NUCLEOTIDE SEQUENCE [LARGE SCALE GENOMIC DNA]</scope>
    <source>
        <strain evidence="2 3">CCALA 016</strain>
    </source>
</reference>
<dbReference type="AlphaFoldDB" id="A0A2T1LR64"/>
<evidence type="ECO:0000313" key="2">
    <source>
        <dbReference type="EMBL" id="PSF30528.1"/>
    </source>
</evidence>
<sequence>MNLEISKINLVLEQLKNQDPKLKIKTFASPKSFIDYLIKTKVRSNWLAWRDQAILIFIQIQLSTLIGYTIYESTIKEFPTVNKDVLFLLILLIVYWPLISFPEKILKQPLELLLKPIGFKFTAVSDLIPSKRVERAIEELKCNNKLTHRYFLKRNYQNFSRQGFYIIVRDELIAHSNYQYIDEIKLEYLIDQICLLSLTDRLKDYQFYLSDSTTLNVILPPVMKEPRFHLTNGTPVTEYSDGFKIHIKE</sequence>
<protein>
    <submittedName>
        <fullName evidence="2">Uncharacterized protein</fullName>
    </submittedName>
</protein>
<accession>A0A2T1LR64</accession>
<dbReference type="EMBL" id="PXOH01000054">
    <property type="protein sequence ID" value="PSF30528.1"/>
    <property type="molecule type" value="Genomic_DNA"/>
</dbReference>
<proteinExistence type="predicted"/>
<evidence type="ECO:0000256" key="1">
    <source>
        <dbReference type="SAM" id="Phobius"/>
    </source>
</evidence>
<keyword evidence="1" id="KW-0472">Membrane</keyword>
<name>A0A2T1LR64_9CHRO</name>
<reference evidence="2 3" key="2">
    <citation type="submission" date="2018-03" db="EMBL/GenBank/DDBJ databases">
        <authorList>
            <person name="Keele B.F."/>
        </authorList>
    </citation>
    <scope>NUCLEOTIDE SEQUENCE [LARGE SCALE GENOMIC DNA]</scope>
    <source>
        <strain evidence="2 3">CCALA 016</strain>
    </source>
</reference>